<sequence>MYNFRFRQRPNIQCLHSLLQCFRRLSKCTAVFTHFVLVPQSLFLPVILLVLLGSFVITFSCRSLTTAVTESLLPYLQFFISLEYFLGGVSMFLIFLRDIQ</sequence>
<keyword evidence="3" id="KW-1185">Reference proteome</keyword>
<organism evidence="2 3">
    <name type="scientific">Paragonimus westermani</name>
    <dbReference type="NCBI Taxonomy" id="34504"/>
    <lineage>
        <taxon>Eukaryota</taxon>
        <taxon>Metazoa</taxon>
        <taxon>Spiralia</taxon>
        <taxon>Lophotrochozoa</taxon>
        <taxon>Platyhelminthes</taxon>
        <taxon>Trematoda</taxon>
        <taxon>Digenea</taxon>
        <taxon>Plagiorchiida</taxon>
        <taxon>Troglotremata</taxon>
        <taxon>Troglotrematidae</taxon>
        <taxon>Paragonimus</taxon>
    </lineage>
</organism>
<accession>A0A8T0DG21</accession>
<comment type="caution">
    <text evidence="2">The sequence shown here is derived from an EMBL/GenBank/DDBJ whole genome shotgun (WGS) entry which is preliminary data.</text>
</comment>
<name>A0A8T0DG21_9TREM</name>
<reference evidence="2 3" key="1">
    <citation type="submission" date="2019-07" db="EMBL/GenBank/DDBJ databases">
        <title>Annotation for the trematode Paragonimus westermani.</title>
        <authorList>
            <person name="Choi Y.-J."/>
        </authorList>
    </citation>
    <scope>NUCLEOTIDE SEQUENCE [LARGE SCALE GENOMIC DNA]</scope>
    <source>
        <strain evidence="2">180907_Pwestermani</strain>
    </source>
</reference>
<dbReference type="Proteomes" id="UP000699462">
    <property type="component" value="Unassembled WGS sequence"/>
</dbReference>
<keyword evidence="1" id="KW-0472">Membrane</keyword>
<keyword evidence="1" id="KW-1133">Transmembrane helix</keyword>
<proteinExistence type="predicted"/>
<dbReference type="EMBL" id="JTDF01005910">
    <property type="protein sequence ID" value="KAF8565888.1"/>
    <property type="molecule type" value="Genomic_DNA"/>
</dbReference>
<evidence type="ECO:0000313" key="3">
    <source>
        <dbReference type="Proteomes" id="UP000699462"/>
    </source>
</evidence>
<protein>
    <submittedName>
        <fullName evidence="2">Uncharacterized protein</fullName>
    </submittedName>
</protein>
<dbReference type="AlphaFoldDB" id="A0A8T0DG21"/>
<gene>
    <name evidence="2" type="ORF">P879_11830</name>
</gene>
<feature type="transmembrane region" description="Helical" evidence="1">
    <location>
        <begin position="72"/>
        <end position="96"/>
    </location>
</feature>
<evidence type="ECO:0000313" key="2">
    <source>
        <dbReference type="EMBL" id="KAF8565888.1"/>
    </source>
</evidence>
<keyword evidence="1" id="KW-0812">Transmembrane</keyword>
<evidence type="ECO:0000256" key="1">
    <source>
        <dbReference type="SAM" id="Phobius"/>
    </source>
</evidence>
<feature type="transmembrane region" description="Helical" evidence="1">
    <location>
        <begin position="42"/>
        <end position="60"/>
    </location>
</feature>